<keyword evidence="5 6" id="KW-0472">Membrane</keyword>
<evidence type="ECO:0000256" key="2">
    <source>
        <dbReference type="ARBA" id="ARBA00022475"/>
    </source>
</evidence>
<dbReference type="GO" id="GO:0005886">
    <property type="term" value="C:plasma membrane"/>
    <property type="evidence" value="ECO:0007669"/>
    <property type="project" value="UniProtKB-SubCell"/>
</dbReference>
<keyword evidence="2" id="KW-1003">Cell membrane</keyword>
<organism evidence="8 9">
    <name type="scientific">Mediterraneibacter gnavus (strain ATCC 29149 / DSM 114966 / JCM 6515 / VPI C7-9)</name>
    <name type="common">Ruminococcus gnavus</name>
    <dbReference type="NCBI Taxonomy" id="411470"/>
    <lineage>
        <taxon>Bacteria</taxon>
        <taxon>Bacillati</taxon>
        <taxon>Bacillota</taxon>
        <taxon>Clostridia</taxon>
        <taxon>Lachnospirales</taxon>
        <taxon>Lachnospiraceae</taxon>
        <taxon>Mediterraneibacter</taxon>
    </lineage>
</organism>
<feature type="transmembrane region" description="Helical" evidence="6">
    <location>
        <begin position="168"/>
        <end position="197"/>
    </location>
</feature>
<dbReference type="AlphaFoldDB" id="A7AZX7"/>
<feature type="domain" description="DUF2179" evidence="7">
    <location>
        <begin position="239"/>
        <end position="293"/>
    </location>
</feature>
<dbReference type="Pfam" id="PF10035">
    <property type="entry name" value="DUF2179"/>
    <property type="match status" value="1"/>
</dbReference>
<dbReference type="EMBL" id="AAYG02000007">
    <property type="protein sequence ID" value="EDN78803.1"/>
    <property type="molecule type" value="Genomic_DNA"/>
</dbReference>
<name>A7AZX7_MEDG7</name>
<dbReference type="PIRSF" id="PIRSF006483">
    <property type="entry name" value="Membrane_protein_YitT"/>
    <property type="match status" value="1"/>
</dbReference>
<accession>A7AZX7</accession>
<dbReference type="Proteomes" id="UP000004410">
    <property type="component" value="Unassembled WGS sequence"/>
</dbReference>
<keyword evidence="3 6" id="KW-0812">Transmembrane</keyword>
<feature type="transmembrane region" description="Helical" evidence="6">
    <location>
        <begin position="27"/>
        <end position="44"/>
    </location>
</feature>
<evidence type="ECO:0000256" key="1">
    <source>
        <dbReference type="ARBA" id="ARBA00004651"/>
    </source>
</evidence>
<evidence type="ECO:0000256" key="6">
    <source>
        <dbReference type="SAM" id="Phobius"/>
    </source>
</evidence>
<reference evidence="8 9" key="1">
    <citation type="submission" date="2007-04" db="EMBL/GenBank/DDBJ databases">
        <authorList>
            <person name="Fulton L."/>
            <person name="Clifton S."/>
            <person name="Fulton B."/>
            <person name="Xu J."/>
            <person name="Minx P."/>
            <person name="Pepin K.H."/>
            <person name="Johnson M."/>
            <person name="Thiruvilangam P."/>
            <person name="Bhonagiri V."/>
            <person name="Nash W.E."/>
            <person name="Mardis E.R."/>
            <person name="Wilson R.K."/>
        </authorList>
    </citation>
    <scope>NUCLEOTIDE SEQUENCE [LARGE SCALE GENOMIC DNA]</scope>
    <source>
        <strain evidence="8 9">ATCC 29149</strain>
    </source>
</reference>
<feature type="transmembrane region" description="Helical" evidence="6">
    <location>
        <begin position="127"/>
        <end position="148"/>
    </location>
</feature>
<dbReference type="eggNOG" id="COG1284">
    <property type="taxonomic scope" value="Bacteria"/>
</dbReference>
<dbReference type="Gene3D" id="3.30.70.120">
    <property type="match status" value="1"/>
</dbReference>
<feature type="transmembrane region" description="Helical" evidence="6">
    <location>
        <begin position="96"/>
        <end position="115"/>
    </location>
</feature>
<dbReference type="InterPro" id="IPR015867">
    <property type="entry name" value="N-reg_PII/ATP_PRibTrfase_C"/>
</dbReference>
<protein>
    <recommendedName>
        <fullName evidence="7">DUF2179 domain-containing protein</fullName>
    </recommendedName>
</protein>
<feature type="transmembrane region" description="Helical" evidence="6">
    <location>
        <begin position="73"/>
        <end position="90"/>
    </location>
</feature>
<evidence type="ECO:0000256" key="4">
    <source>
        <dbReference type="ARBA" id="ARBA00022989"/>
    </source>
</evidence>
<sequence>MTFEKAQATIFLSYSGVFDMKSKLRHFFLLTFSTLVMAAGTYFFKFPNHFTFGGITGLAVLVAKTGVMSAGDFNFITNMILLIIGFFILGKKFAAKTAYCSILLSVALSALERIYPMSAPLTNQPMLELCFAIALPSLGSAILFNIGSSSGGTDIIAMILKKYSSVDIGHALLITDVLITVAGCFMFDIATGLYSFLGLAIRSFMIDTFIESFNLSKYFNVVCDNPKPICDFIVQELNRSATVCHAQGAFSGKDKYVIFTALNRPQAVRLRNFIKDEEPSAFILISNTSEIIGKGFHNV</sequence>
<gene>
    <name evidence="8" type="ORF">RUMGNA_00851</name>
</gene>
<keyword evidence="4 6" id="KW-1133">Transmembrane helix</keyword>
<comment type="subcellular location">
    <subcellularLocation>
        <location evidence="1">Cell membrane</location>
        <topology evidence="1">Multi-pass membrane protein</topology>
    </subcellularLocation>
</comment>
<dbReference type="Pfam" id="PF02588">
    <property type="entry name" value="YitT_membrane"/>
    <property type="match status" value="1"/>
</dbReference>
<comment type="caution">
    <text evidence="8">The sequence shown here is derived from an EMBL/GenBank/DDBJ whole genome shotgun (WGS) entry which is preliminary data.</text>
</comment>
<dbReference type="InterPro" id="IPR019264">
    <property type="entry name" value="DUF2179"/>
</dbReference>
<dbReference type="InterPro" id="IPR003740">
    <property type="entry name" value="YitT"/>
</dbReference>
<evidence type="ECO:0000256" key="5">
    <source>
        <dbReference type="ARBA" id="ARBA00023136"/>
    </source>
</evidence>
<evidence type="ECO:0000313" key="9">
    <source>
        <dbReference type="Proteomes" id="UP000004410"/>
    </source>
</evidence>
<reference evidence="8 9" key="2">
    <citation type="submission" date="2007-06" db="EMBL/GenBank/DDBJ databases">
        <title>Draft genome sequence of Ruminococcus gnavus (ATCC 29149).</title>
        <authorList>
            <person name="Sudarsanam P."/>
            <person name="Ley R."/>
            <person name="Guruge J."/>
            <person name="Turnbaugh P.J."/>
            <person name="Mahowald M."/>
            <person name="Liep D."/>
            <person name="Gordon J."/>
        </authorList>
    </citation>
    <scope>NUCLEOTIDE SEQUENCE [LARGE SCALE GENOMIC DNA]</scope>
    <source>
        <strain evidence="8 9">ATCC 29149</strain>
    </source>
</reference>
<dbReference type="PaxDb" id="411470-RUMGNA_00851"/>
<evidence type="ECO:0000313" key="8">
    <source>
        <dbReference type="EMBL" id="EDN78803.1"/>
    </source>
</evidence>
<evidence type="ECO:0000256" key="3">
    <source>
        <dbReference type="ARBA" id="ARBA00022692"/>
    </source>
</evidence>
<dbReference type="CDD" id="cd16379">
    <property type="entry name" value="YitT_C_like"/>
    <property type="match status" value="1"/>
</dbReference>
<dbReference type="PANTHER" id="PTHR33545:SF9">
    <property type="entry name" value="UPF0750 MEMBRANE PROTEIN YITE"/>
    <property type="match status" value="1"/>
</dbReference>
<dbReference type="InterPro" id="IPR051461">
    <property type="entry name" value="UPF0750_membrane"/>
</dbReference>
<proteinExistence type="predicted"/>
<dbReference type="PANTHER" id="PTHR33545">
    <property type="entry name" value="UPF0750 MEMBRANE PROTEIN YITT-RELATED"/>
    <property type="match status" value="1"/>
</dbReference>
<evidence type="ECO:0000259" key="7">
    <source>
        <dbReference type="Pfam" id="PF10035"/>
    </source>
</evidence>